<dbReference type="PANTHER" id="PTHR20852:SF96">
    <property type="entry name" value="GLUTAMINE SYNTHETASE-RELATED"/>
    <property type="match status" value="1"/>
</dbReference>
<protein>
    <submittedName>
        <fullName evidence="2">Uncharacterized protein</fullName>
    </submittedName>
</protein>
<dbReference type="AlphaFoldDB" id="A0A914PPW7"/>
<dbReference type="SUPFAM" id="SSF55931">
    <property type="entry name" value="Glutamine synthetase/guanido kinase"/>
    <property type="match status" value="1"/>
</dbReference>
<dbReference type="WBParaSite" id="PDA_v2.g16868.t1">
    <property type="protein sequence ID" value="PDA_v2.g16868.t1"/>
    <property type="gene ID" value="PDA_v2.g16868"/>
</dbReference>
<dbReference type="Proteomes" id="UP000887578">
    <property type="component" value="Unplaced"/>
</dbReference>
<proteinExistence type="predicted"/>
<organism evidence="1 2">
    <name type="scientific">Panagrolaimus davidi</name>
    <dbReference type="NCBI Taxonomy" id="227884"/>
    <lineage>
        <taxon>Eukaryota</taxon>
        <taxon>Metazoa</taxon>
        <taxon>Ecdysozoa</taxon>
        <taxon>Nematoda</taxon>
        <taxon>Chromadorea</taxon>
        <taxon>Rhabditida</taxon>
        <taxon>Tylenchina</taxon>
        <taxon>Panagrolaimomorpha</taxon>
        <taxon>Panagrolaimoidea</taxon>
        <taxon>Panagrolaimidae</taxon>
        <taxon>Panagrolaimus</taxon>
    </lineage>
</organism>
<sequence>MALVEEQISTKISVYGLIYTSVGKFIFSQFEDDSCRSILRTVAAQFQPSHIIYPKGLISSSTQVQLIYGSVDKFTWDIADRSCSVRISRQVGIDGKGYLEDRRPSSNCDPYVVTVAIASAVLLDKENLSQFWI</sequence>
<dbReference type="GO" id="GO:0005737">
    <property type="term" value="C:cytoplasm"/>
    <property type="evidence" value="ECO:0007669"/>
    <property type="project" value="TreeGrafter"/>
</dbReference>
<reference evidence="2" key="1">
    <citation type="submission" date="2022-11" db="UniProtKB">
        <authorList>
            <consortium name="WormBaseParasite"/>
        </authorList>
    </citation>
    <scope>IDENTIFICATION</scope>
</reference>
<dbReference type="InterPro" id="IPR014746">
    <property type="entry name" value="Gln_synth/guanido_kin_cat_dom"/>
</dbReference>
<dbReference type="InterPro" id="IPR050292">
    <property type="entry name" value="Glutamine_Synthetase"/>
</dbReference>
<dbReference type="Gene3D" id="3.30.590.10">
    <property type="entry name" value="Glutamine synthetase/guanido kinase, catalytic domain"/>
    <property type="match status" value="1"/>
</dbReference>
<evidence type="ECO:0000313" key="1">
    <source>
        <dbReference type="Proteomes" id="UP000887578"/>
    </source>
</evidence>
<dbReference type="PANTHER" id="PTHR20852">
    <property type="entry name" value="GLUTAMINE SYNTHETASE"/>
    <property type="match status" value="1"/>
</dbReference>
<dbReference type="GO" id="GO:0004356">
    <property type="term" value="F:glutamine synthetase activity"/>
    <property type="evidence" value="ECO:0007669"/>
    <property type="project" value="TreeGrafter"/>
</dbReference>
<accession>A0A914PPW7</accession>
<keyword evidence="1" id="KW-1185">Reference proteome</keyword>
<evidence type="ECO:0000313" key="2">
    <source>
        <dbReference type="WBParaSite" id="PDA_v2.g16868.t1"/>
    </source>
</evidence>
<dbReference type="GO" id="GO:0006542">
    <property type="term" value="P:glutamine biosynthetic process"/>
    <property type="evidence" value="ECO:0007669"/>
    <property type="project" value="TreeGrafter"/>
</dbReference>
<name>A0A914PPW7_9BILA</name>